<feature type="domain" description="Integrase catalytic" evidence="1">
    <location>
        <begin position="5"/>
        <end position="164"/>
    </location>
</feature>
<dbReference type="EMBL" id="VJMJ01000170">
    <property type="protein sequence ID" value="KAF0728981.1"/>
    <property type="molecule type" value="Genomic_DNA"/>
</dbReference>
<dbReference type="AlphaFoldDB" id="A0A6G0WNS8"/>
<dbReference type="GO" id="GO:0015074">
    <property type="term" value="P:DNA integration"/>
    <property type="evidence" value="ECO:0007669"/>
    <property type="project" value="InterPro"/>
</dbReference>
<dbReference type="Pfam" id="PF00665">
    <property type="entry name" value="rve"/>
    <property type="match status" value="1"/>
</dbReference>
<reference evidence="2 3" key="1">
    <citation type="submission" date="2019-07" db="EMBL/GenBank/DDBJ databases">
        <title>Genomics analysis of Aphanomyces spp. identifies a new class of oomycete effector associated with host adaptation.</title>
        <authorList>
            <person name="Gaulin E."/>
        </authorList>
    </citation>
    <scope>NUCLEOTIDE SEQUENCE [LARGE SCALE GENOMIC DNA]</scope>
    <source>
        <strain evidence="2 3">ATCC 201684</strain>
    </source>
</reference>
<dbReference type="InterPro" id="IPR001584">
    <property type="entry name" value="Integrase_cat-core"/>
</dbReference>
<dbReference type="Proteomes" id="UP000481153">
    <property type="component" value="Unassembled WGS sequence"/>
</dbReference>
<dbReference type="Pfam" id="PF22938">
    <property type="entry name" value="Integrase_p58_C"/>
    <property type="match status" value="1"/>
</dbReference>
<evidence type="ECO:0000313" key="3">
    <source>
        <dbReference type="Proteomes" id="UP000481153"/>
    </source>
</evidence>
<accession>A0A6G0WNS8</accession>
<sequence>MPVYLLRGPFNFLVVDALGPFPITPRNKRYVLIFIDYFTRWPEAFAVPDLKTSTFTRVLVDEVLCRYGVPERLLSDRGTNFVSELAHSMYKVLGIDKLSSAAGHPQSQGLVERFNSTLATMLKMYVNSVQTNWDLYLPRLLWAYRTAYHETLGDTPYFCLFGRDPISPLHLTFLNQDPPWRSDDLPQWRRHQASWFQTTRRLVESQLIKGQNRDQRQSRKRAIDFQPADSVWVYQYFRKSRHEDDLRISKLAYHWHGPYRILTKQGSNTYRVYLPAQPDRDFPVNVDRLKLFQGYWSRPYDDDIPDRL</sequence>
<dbReference type="GO" id="GO:0003676">
    <property type="term" value="F:nucleic acid binding"/>
    <property type="evidence" value="ECO:0007669"/>
    <property type="project" value="InterPro"/>
</dbReference>
<gene>
    <name evidence="2" type="ORF">Ae201684_013282</name>
</gene>
<organism evidence="2 3">
    <name type="scientific">Aphanomyces euteiches</name>
    <dbReference type="NCBI Taxonomy" id="100861"/>
    <lineage>
        <taxon>Eukaryota</taxon>
        <taxon>Sar</taxon>
        <taxon>Stramenopiles</taxon>
        <taxon>Oomycota</taxon>
        <taxon>Saprolegniomycetes</taxon>
        <taxon>Saprolegniales</taxon>
        <taxon>Verrucalvaceae</taxon>
        <taxon>Aphanomyces</taxon>
    </lineage>
</organism>
<dbReference type="Gene3D" id="3.30.420.10">
    <property type="entry name" value="Ribonuclease H-like superfamily/Ribonuclease H"/>
    <property type="match status" value="1"/>
</dbReference>
<dbReference type="InterPro" id="IPR050951">
    <property type="entry name" value="Retrovirus_Pol_polyprotein"/>
</dbReference>
<evidence type="ECO:0000313" key="2">
    <source>
        <dbReference type="EMBL" id="KAF0728981.1"/>
    </source>
</evidence>
<comment type="caution">
    <text evidence="2">The sequence shown here is derived from an EMBL/GenBank/DDBJ whole genome shotgun (WGS) entry which is preliminary data.</text>
</comment>
<dbReference type="PROSITE" id="PS50994">
    <property type="entry name" value="INTEGRASE"/>
    <property type="match status" value="1"/>
</dbReference>
<name>A0A6G0WNS8_9STRA</name>
<dbReference type="InterPro" id="IPR012337">
    <property type="entry name" value="RNaseH-like_sf"/>
</dbReference>
<dbReference type="InterPro" id="IPR054465">
    <property type="entry name" value="Integrase_p58-like_C"/>
</dbReference>
<dbReference type="SUPFAM" id="SSF53098">
    <property type="entry name" value="Ribonuclease H-like"/>
    <property type="match status" value="1"/>
</dbReference>
<dbReference type="PANTHER" id="PTHR37984:SF5">
    <property type="entry name" value="PROTEIN NYNRIN-LIKE"/>
    <property type="match status" value="1"/>
</dbReference>
<dbReference type="InterPro" id="IPR036397">
    <property type="entry name" value="RNaseH_sf"/>
</dbReference>
<proteinExistence type="predicted"/>
<protein>
    <recommendedName>
        <fullName evidence="1">Integrase catalytic domain-containing protein</fullName>
    </recommendedName>
</protein>
<dbReference type="PANTHER" id="PTHR37984">
    <property type="entry name" value="PROTEIN CBG26694"/>
    <property type="match status" value="1"/>
</dbReference>
<evidence type="ECO:0000259" key="1">
    <source>
        <dbReference type="PROSITE" id="PS50994"/>
    </source>
</evidence>
<keyword evidence="3" id="KW-1185">Reference proteome</keyword>
<dbReference type="VEuPathDB" id="FungiDB:AeMF1_012153"/>
<dbReference type="FunFam" id="3.30.420.10:FF:000032">
    <property type="entry name" value="Retrovirus-related Pol polyprotein from transposon 297-like Protein"/>
    <property type="match status" value="1"/>
</dbReference>